<dbReference type="CDD" id="cd24145">
    <property type="entry name" value="Mgr3-like"/>
    <property type="match status" value="1"/>
</dbReference>
<protein>
    <recommendedName>
        <fullName evidence="5">TPR-like protein</fullName>
    </recommendedName>
</protein>
<dbReference type="PANTHER" id="PTHR28142:SF1">
    <property type="entry name" value="MITOCHONDRIAL INNER MEMBRANE I-AAA PROTEASE SUPERCOMPLEX SUBUNIT MGR3-RELATED"/>
    <property type="match status" value="1"/>
</dbReference>
<feature type="region of interest" description="Disordered" evidence="1">
    <location>
        <begin position="31"/>
        <end position="61"/>
    </location>
</feature>
<feature type="compositionally biased region" description="Low complexity" evidence="1">
    <location>
        <begin position="40"/>
        <end position="57"/>
    </location>
</feature>
<keyword evidence="2" id="KW-0812">Transmembrane</keyword>
<dbReference type="PANTHER" id="PTHR28142">
    <property type="entry name" value="MITOCHONDRIAL INNER MEMBRANE I-AAA PROTEASE SUPERCOMPLEX SUBUNIT MGR3-RELATED"/>
    <property type="match status" value="1"/>
</dbReference>
<dbReference type="GO" id="GO:0051787">
    <property type="term" value="F:misfolded protein binding"/>
    <property type="evidence" value="ECO:0007669"/>
    <property type="project" value="TreeGrafter"/>
</dbReference>
<proteinExistence type="predicted"/>
<evidence type="ECO:0000256" key="1">
    <source>
        <dbReference type="SAM" id="MobiDB-lite"/>
    </source>
</evidence>
<dbReference type="GO" id="GO:0006515">
    <property type="term" value="P:protein quality control for misfolded or incompletely synthesized proteins"/>
    <property type="evidence" value="ECO:0007669"/>
    <property type="project" value="TreeGrafter"/>
</dbReference>
<keyword evidence="4" id="KW-1185">Reference proteome</keyword>
<accession>A0A3N4J4A5</accession>
<evidence type="ECO:0000313" key="4">
    <source>
        <dbReference type="Proteomes" id="UP000276215"/>
    </source>
</evidence>
<name>A0A3N4J4A5_9PEZI</name>
<dbReference type="Gene3D" id="1.25.40.10">
    <property type="entry name" value="Tetratricopeptide repeat domain"/>
    <property type="match status" value="1"/>
</dbReference>
<evidence type="ECO:0000256" key="2">
    <source>
        <dbReference type="SAM" id="Phobius"/>
    </source>
</evidence>
<dbReference type="OrthoDB" id="10050400at2759"/>
<evidence type="ECO:0000313" key="3">
    <source>
        <dbReference type="EMBL" id="RPA91280.1"/>
    </source>
</evidence>
<dbReference type="InterPro" id="IPR011990">
    <property type="entry name" value="TPR-like_helical_dom_sf"/>
</dbReference>
<feature type="region of interest" description="Disordered" evidence="1">
    <location>
        <begin position="238"/>
        <end position="259"/>
    </location>
</feature>
<dbReference type="STRING" id="1336337.A0A3N4J4A5"/>
<dbReference type="EMBL" id="ML120501">
    <property type="protein sequence ID" value="RPA91280.1"/>
    <property type="molecule type" value="Genomic_DNA"/>
</dbReference>
<dbReference type="Proteomes" id="UP000276215">
    <property type="component" value="Unassembled WGS sequence"/>
</dbReference>
<gene>
    <name evidence="3" type="ORF">L873DRAFT_1571070</name>
</gene>
<feature type="non-terminal residue" evidence="3">
    <location>
        <position position="432"/>
    </location>
</feature>
<dbReference type="AlphaFoldDB" id="A0A3N4J4A5"/>
<keyword evidence="2" id="KW-0472">Membrane</keyword>
<sequence length="432" mass="47569">MFSRASTRSLRPSLRPQCLLRGPLVPRQSLQQPLRHQRVLPSQTQTRLQSSSSSTPREGALSNSWNRNRLMALLAILFSATGITLGLWGYSTYLAYLTNTTHSYPAPVAKELRKALYYSLPNSSSPRDAVKHFRLALEQCRDLGMDPLSDEVTGIKIELAGALLHHGIFEKGVEVLEGVLDEVVAAAEKMPDDEGRKRKLLKRGVGIAGKIGEVYVSKERYSEAEEALGWAVETAVREARKSPPSSSPTPPPAEDSGETLPVEKTLGQQQDQAHQDWLSNTEMSSLLETLASVYERTNRFFLATPLYLHALEYMPSNNCHSVVLMNNLSATLSQQPTSPNIPISREQLISTSATPWAQKALKLASSIKPPDRTEECDLGCAVATHNLAEFAEMLGDKELARRRYLEARSLAAGIGSEEGVRRAEEGLRRVGG</sequence>
<organism evidence="3 4">
    <name type="scientific">Choiromyces venosus 120613-1</name>
    <dbReference type="NCBI Taxonomy" id="1336337"/>
    <lineage>
        <taxon>Eukaryota</taxon>
        <taxon>Fungi</taxon>
        <taxon>Dikarya</taxon>
        <taxon>Ascomycota</taxon>
        <taxon>Pezizomycotina</taxon>
        <taxon>Pezizomycetes</taxon>
        <taxon>Pezizales</taxon>
        <taxon>Tuberaceae</taxon>
        <taxon>Choiromyces</taxon>
    </lineage>
</organism>
<evidence type="ECO:0008006" key="5">
    <source>
        <dbReference type="Google" id="ProtNLM"/>
    </source>
</evidence>
<dbReference type="SUPFAM" id="SSF48452">
    <property type="entry name" value="TPR-like"/>
    <property type="match status" value="1"/>
</dbReference>
<feature type="transmembrane region" description="Helical" evidence="2">
    <location>
        <begin position="70"/>
        <end position="90"/>
    </location>
</feature>
<reference evidence="3 4" key="1">
    <citation type="journal article" date="2018" name="Nat. Ecol. Evol.">
        <title>Pezizomycetes genomes reveal the molecular basis of ectomycorrhizal truffle lifestyle.</title>
        <authorList>
            <person name="Murat C."/>
            <person name="Payen T."/>
            <person name="Noel B."/>
            <person name="Kuo A."/>
            <person name="Morin E."/>
            <person name="Chen J."/>
            <person name="Kohler A."/>
            <person name="Krizsan K."/>
            <person name="Balestrini R."/>
            <person name="Da Silva C."/>
            <person name="Montanini B."/>
            <person name="Hainaut M."/>
            <person name="Levati E."/>
            <person name="Barry K.W."/>
            <person name="Belfiori B."/>
            <person name="Cichocki N."/>
            <person name="Clum A."/>
            <person name="Dockter R.B."/>
            <person name="Fauchery L."/>
            <person name="Guy J."/>
            <person name="Iotti M."/>
            <person name="Le Tacon F."/>
            <person name="Lindquist E.A."/>
            <person name="Lipzen A."/>
            <person name="Malagnac F."/>
            <person name="Mello A."/>
            <person name="Molinier V."/>
            <person name="Miyauchi S."/>
            <person name="Poulain J."/>
            <person name="Riccioni C."/>
            <person name="Rubini A."/>
            <person name="Sitrit Y."/>
            <person name="Splivallo R."/>
            <person name="Traeger S."/>
            <person name="Wang M."/>
            <person name="Zifcakova L."/>
            <person name="Wipf D."/>
            <person name="Zambonelli A."/>
            <person name="Paolocci F."/>
            <person name="Nowrousian M."/>
            <person name="Ottonello S."/>
            <person name="Baldrian P."/>
            <person name="Spatafora J.W."/>
            <person name="Henrissat B."/>
            <person name="Nagy L.G."/>
            <person name="Aury J.M."/>
            <person name="Wincker P."/>
            <person name="Grigoriev I.V."/>
            <person name="Bonfante P."/>
            <person name="Martin F.M."/>
        </authorList>
    </citation>
    <scope>NUCLEOTIDE SEQUENCE [LARGE SCALE GENOMIC DNA]</scope>
    <source>
        <strain evidence="3 4">120613-1</strain>
    </source>
</reference>
<dbReference type="InterPro" id="IPR040201">
    <property type="entry name" value="Mrg3-like"/>
</dbReference>
<keyword evidence="2" id="KW-1133">Transmembrane helix</keyword>
<dbReference type="GO" id="GO:0031942">
    <property type="term" value="C:i-AAA complex"/>
    <property type="evidence" value="ECO:0007669"/>
    <property type="project" value="TreeGrafter"/>
</dbReference>